<keyword evidence="2" id="KW-0132">Cell division</keyword>
<reference evidence="9 10" key="1">
    <citation type="submission" date="2015-01" db="EMBL/GenBank/DDBJ databases">
        <title>The Genome Sequence of Ochroconis gallopava CBS43764.</title>
        <authorList>
            <consortium name="The Broad Institute Genomics Platform"/>
            <person name="Cuomo C."/>
            <person name="de Hoog S."/>
            <person name="Gorbushina A."/>
            <person name="Stielow B."/>
            <person name="Teixiera M."/>
            <person name="Abouelleil A."/>
            <person name="Chapman S.B."/>
            <person name="Priest M."/>
            <person name="Young S.K."/>
            <person name="Wortman J."/>
            <person name="Nusbaum C."/>
            <person name="Birren B."/>
        </authorList>
    </citation>
    <scope>NUCLEOTIDE SEQUENCE [LARGE SCALE GENOMIC DNA]</scope>
    <source>
        <strain evidence="9 10">CBS 43764</strain>
    </source>
</reference>
<evidence type="ECO:0000256" key="2">
    <source>
        <dbReference type="ARBA" id="ARBA00022618"/>
    </source>
</evidence>
<dbReference type="PANTHER" id="PTHR13260">
    <property type="entry name" value="ANAPHASE PROMOTING COMPLEX SUBUNIT 4 APC4"/>
    <property type="match status" value="1"/>
</dbReference>
<name>A0A0D2AEL9_9PEZI</name>
<sequence>METEKTPRLLLHAEKILPQPVHAHLIACCPTMDLVAVVNREEQLNVYRFGGQRAFGLQRRSGESTVVSLGWKFNGQYLAVGWSDGIVEVVSAETGNVLQHFRQPSLSGKAQDESGHQSKVTCIGWCLNFVEVESVKRKAGTFHSDVSTALPPFDDLNPENWYGRHEKVSLDDFLERIPDPGKVNLPLDLPSQLARLDISSSMLKLPPLPLLPPSAYKHDDHPSAELFASQITLDAALYSNSIQNNSLEALLLAQDSGNVRLILYDALSIGEVSLPTEWRLSTVKMHRVASHPFSSTYMFLVGLPSDNAKPRSALLPLSLRFLHSSGNQLHIIESKTAQLELLVQYVGECLLALCHHWKHAQELPGKFMAGINDDLAEKNEPNLVQSLFHLAATGDCPPTLKEWLVDILAERGHKRWDHSITHGYTKVLELTHENLLPALDRCVAILSHLRGLAIYYEHSPVFNVPYTAFDTILNIIRCIRLLAHHVLLYCSEETQQFHTFSKWLRHEIDLQASDSPPDPAEEVEQDINVDYSLLLAYIQGALVNSKLDPFVKWEPDLPPVTASLSMYDDIKKILNSFKKRGDVDEELINMRAYFDEWMRHNRRLVDQITSHQRASSLITTGIVIEEGEPLVSDIRMVYESTTEGMHGKNENTVATITAIVHKSTPNQINFTKITHDTDFEGFKSIRSSLSGAVSLPSGNLICDLKFEDDQSLMLLVTQDDHRHLVSIPYTESISASFIKGRDAELCQVPDGQALNTNRNGYSISDHEMKRYTKHTFEPDDRFHPLKIEVNGRRNRRFVVALGEDKRMMRIFDLDYSEDEIPHNRQPGVGLDRPGDEDSDEVMKD</sequence>
<dbReference type="GO" id="GO:0070979">
    <property type="term" value="P:protein K11-linked ubiquitination"/>
    <property type="evidence" value="ECO:0007669"/>
    <property type="project" value="TreeGrafter"/>
</dbReference>
<organism evidence="9 10">
    <name type="scientific">Verruconis gallopava</name>
    <dbReference type="NCBI Taxonomy" id="253628"/>
    <lineage>
        <taxon>Eukaryota</taxon>
        <taxon>Fungi</taxon>
        <taxon>Dikarya</taxon>
        <taxon>Ascomycota</taxon>
        <taxon>Pezizomycotina</taxon>
        <taxon>Dothideomycetes</taxon>
        <taxon>Pleosporomycetidae</taxon>
        <taxon>Venturiales</taxon>
        <taxon>Sympoventuriaceae</taxon>
        <taxon>Verruconis</taxon>
    </lineage>
</organism>
<dbReference type="Proteomes" id="UP000053259">
    <property type="component" value="Unassembled WGS sequence"/>
</dbReference>
<protein>
    <recommendedName>
        <fullName evidence="1">Anaphase-promoting complex subunit 4</fullName>
    </recommendedName>
</protein>
<dbReference type="InParanoid" id="A0A0D2AEL9"/>
<proteinExistence type="predicted"/>
<dbReference type="GeneID" id="27312041"/>
<dbReference type="GO" id="GO:0034399">
    <property type="term" value="C:nuclear periphery"/>
    <property type="evidence" value="ECO:0007669"/>
    <property type="project" value="TreeGrafter"/>
</dbReference>
<dbReference type="InterPro" id="IPR024977">
    <property type="entry name" value="Apc4-like_WD40_dom"/>
</dbReference>
<evidence type="ECO:0000256" key="3">
    <source>
        <dbReference type="ARBA" id="ARBA00022776"/>
    </source>
</evidence>
<feature type="domain" description="Anaphase-promoting complex subunit 4-like WD40" evidence="7">
    <location>
        <begin position="28"/>
        <end position="127"/>
    </location>
</feature>
<accession>A0A0D2AEL9</accession>
<evidence type="ECO:0000256" key="5">
    <source>
        <dbReference type="ARBA" id="ARBA00023306"/>
    </source>
</evidence>
<dbReference type="Gene3D" id="2.130.10.10">
    <property type="entry name" value="YVTN repeat-like/Quinoprotein amine dehydrogenase"/>
    <property type="match status" value="1"/>
</dbReference>
<keyword evidence="3" id="KW-0498">Mitosis</keyword>
<dbReference type="VEuPathDB" id="FungiDB:PV09_04068"/>
<feature type="compositionally biased region" description="Basic and acidic residues" evidence="6">
    <location>
        <begin position="832"/>
        <end position="844"/>
    </location>
</feature>
<gene>
    <name evidence="9" type="ORF">PV09_04068</name>
</gene>
<dbReference type="HOGENOM" id="CLU_011501_0_0_1"/>
<dbReference type="AlphaFoldDB" id="A0A0D2AEL9"/>
<dbReference type="OrthoDB" id="2110451at2759"/>
<evidence type="ECO:0000256" key="4">
    <source>
        <dbReference type="ARBA" id="ARBA00022786"/>
    </source>
</evidence>
<dbReference type="InterPro" id="IPR015943">
    <property type="entry name" value="WD40/YVTN_repeat-like_dom_sf"/>
</dbReference>
<keyword evidence="4" id="KW-0833">Ubl conjugation pathway</keyword>
<dbReference type="STRING" id="253628.A0A0D2AEL9"/>
<dbReference type="PANTHER" id="PTHR13260:SF0">
    <property type="entry name" value="ANAPHASE-PROMOTING COMPLEX SUBUNIT 4"/>
    <property type="match status" value="1"/>
</dbReference>
<dbReference type="EMBL" id="KN847539">
    <property type="protein sequence ID" value="KIW04895.1"/>
    <property type="molecule type" value="Genomic_DNA"/>
</dbReference>
<evidence type="ECO:0000259" key="8">
    <source>
        <dbReference type="Pfam" id="PF12896"/>
    </source>
</evidence>
<evidence type="ECO:0000313" key="9">
    <source>
        <dbReference type="EMBL" id="KIW04895.1"/>
    </source>
</evidence>
<dbReference type="InterPro" id="IPR024790">
    <property type="entry name" value="APC4_long_dom"/>
</dbReference>
<dbReference type="GO" id="GO:0005680">
    <property type="term" value="C:anaphase-promoting complex"/>
    <property type="evidence" value="ECO:0007669"/>
    <property type="project" value="InterPro"/>
</dbReference>
<dbReference type="InterPro" id="IPR024789">
    <property type="entry name" value="APC4"/>
</dbReference>
<dbReference type="GO" id="GO:0031145">
    <property type="term" value="P:anaphase-promoting complex-dependent catabolic process"/>
    <property type="evidence" value="ECO:0007669"/>
    <property type="project" value="InterPro"/>
</dbReference>
<dbReference type="Pfam" id="PF12894">
    <property type="entry name" value="ANAPC4_WD40"/>
    <property type="match status" value="1"/>
</dbReference>
<evidence type="ECO:0000256" key="1">
    <source>
        <dbReference type="ARBA" id="ARBA00016067"/>
    </source>
</evidence>
<keyword evidence="5" id="KW-0131">Cell cycle</keyword>
<evidence type="ECO:0000256" key="6">
    <source>
        <dbReference type="SAM" id="MobiDB-lite"/>
    </source>
</evidence>
<feature type="domain" description="Anaphase-promoting complex subunit 4 long" evidence="8">
    <location>
        <begin position="314"/>
        <end position="513"/>
    </location>
</feature>
<dbReference type="GO" id="GO:0051301">
    <property type="term" value="P:cell division"/>
    <property type="evidence" value="ECO:0007669"/>
    <property type="project" value="UniProtKB-KW"/>
</dbReference>
<evidence type="ECO:0000313" key="10">
    <source>
        <dbReference type="Proteomes" id="UP000053259"/>
    </source>
</evidence>
<dbReference type="SUPFAM" id="SSF50978">
    <property type="entry name" value="WD40 repeat-like"/>
    <property type="match status" value="1"/>
</dbReference>
<dbReference type="Pfam" id="PF12896">
    <property type="entry name" value="ANAPC4"/>
    <property type="match status" value="1"/>
</dbReference>
<dbReference type="RefSeq" id="XP_016214764.1">
    <property type="nucleotide sequence ID" value="XM_016357360.1"/>
</dbReference>
<feature type="region of interest" description="Disordered" evidence="6">
    <location>
        <begin position="819"/>
        <end position="844"/>
    </location>
</feature>
<keyword evidence="10" id="KW-1185">Reference proteome</keyword>
<evidence type="ECO:0000259" key="7">
    <source>
        <dbReference type="Pfam" id="PF12894"/>
    </source>
</evidence>
<dbReference type="InterPro" id="IPR036322">
    <property type="entry name" value="WD40_repeat_dom_sf"/>
</dbReference>